<dbReference type="FunFam" id="3.40.50.2000:FF:000040">
    <property type="entry name" value="UDP-glycosyltransferase 76C1"/>
    <property type="match status" value="1"/>
</dbReference>
<keyword evidence="2" id="KW-0328">Glycosyltransferase</keyword>
<dbReference type="OrthoDB" id="5835829at2759"/>
<dbReference type="PANTHER" id="PTHR11926">
    <property type="entry name" value="GLUCOSYL/GLUCURONOSYL TRANSFERASES"/>
    <property type="match status" value="1"/>
</dbReference>
<dbReference type="Pfam" id="PF00201">
    <property type="entry name" value="UDPGT"/>
    <property type="match status" value="1"/>
</dbReference>
<dbReference type="CDD" id="cd03784">
    <property type="entry name" value="GT1_Gtf-like"/>
    <property type="match status" value="1"/>
</dbReference>
<accession>A0A5S9XIQ0</accession>
<dbReference type="InterPro" id="IPR002213">
    <property type="entry name" value="UDP_glucos_trans"/>
</dbReference>
<dbReference type="PANTHER" id="PTHR11926:SF1494">
    <property type="entry name" value="FLAVONOL 3-O-GLUCOSYLTRANSFERASE UGT76E12-RELATED"/>
    <property type="match status" value="1"/>
</dbReference>
<dbReference type="Proteomes" id="UP000434276">
    <property type="component" value="Unassembled WGS sequence"/>
</dbReference>
<dbReference type="ExpressionAtlas" id="A0A5S9XIQ0">
    <property type="expression patterns" value="baseline and differential"/>
</dbReference>
<organism evidence="5 6">
    <name type="scientific">Arabidopsis thaliana</name>
    <name type="common">Mouse-ear cress</name>
    <dbReference type="NCBI Taxonomy" id="3702"/>
    <lineage>
        <taxon>Eukaryota</taxon>
        <taxon>Viridiplantae</taxon>
        <taxon>Streptophyta</taxon>
        <taxon>Embryophyta</taxon>
        <taxon>Tracheophyta</taxon>
        <taxon>Spermatophyta</taxon>
        <taxon>Magnoliopsida</taxon>
        <taxon>eudicotyledons</taxon>
        <taxon>Gunneridae</taxon>
        <taxon>Pentapetalae</taxon>
        <taxon>rosids</taxon>
        <taxon>malvids</taxon>
        <taxon>Brassicales</taxon>
        <taxon>Brassicaceae</taxon>
        <taxon>Camelineae</taxon>
        <taxon>Arabidopsis</taxon>
    </lineage>
</organism>
<dbReference type="GO" id="GO:0080044">
    <property type="term" value="F:quercetin 7-O-glucosyltransferase activity"/>
    <property type="evidence" value="ECO:0007669"/>
    <property type="project" value="UniProtKB-ARBA"/>
</dbReference>
<evidence type="ECO:0000313" key="5">
    <source>
        <dbReference type="EMBL" id="CAA0384694.1"/>
    </source>
</evidence>
<reference evidence="5 6" key="1">
    <citation type="submission" date="2019-12" db="EMBL/GenBank/DDBJ databases">
        <authorList>
            <person name="Jiao W.-B."/>
            <person name="Schneeberger K."/>
        </authorList>
    </citation>
    <scope>NUCLEOTIDE SEQUENCE [LARGE SCALE GENOMIC DNA]</scope>
    <source>
        <strain evidence="6">cv. C24</strain>
    </source>
</reference>
<dbReference type="Pfam" id="PF26168">
    <property type="entry name" value="Glyco_transf_N"/>
    <property type="match status" value="1"/>
</dbReference>
<dbReference type="Gene3D" id="3.40.50.2000">
    <property type="entry name" value="Glycogen Phosphorylase B"/>
    <property type="match status" value="2"/>
</dbReference>
<evidence type="ECO:0000259" key="4">
    <source>
        <dbReference type="Pfam" id="PF26168"/>
    </source>
</evidence>
<dbReference type="AlphaFoldDB" id="A0A5S9XIQ0"/>
<feature type="domain" description="Glycosyltransferase N-terminal" evidence="4">
    <location>
        <begin position="14"/>
        <end position="245"/>
    </location>
</feature>
<sequence>MQVLGMEEKPARRSVVLVPFPAQGHISPMMQLAKTLHLKGFSITVVQTKFNNFSPSDDFTHDFQFVTIPESLPESDFKNLGPIQFLFKLNKECKVSFKDCLGQLVLQQSNEISCVIYDEFMYFAEAAAKECKLPNIIFSTTSATAFACRSVFDKLYANNVQAPLKETKGQQEELVPEFYPLRYKDFPVSRFASLESIMEVYRNTVDKRTASSVIINTASCLESSSLSFLQQQQLQIPVYPIGPLHMVASAPTSLLEENKICIEWLNKQKVNSVIYISMGSIALMEINEIMEVASGLAASNQHFLWVIRPGSIPGSEWTESMPEEFSKMVLDRGYIVKWAPQKEVLSHPAVGGFWSHCGWNSTLESIGQGVPMICRPFSGDQKVNARYLECVWKIGIQVEGELDSGVVERAVKRLMVDEEGEEMRKRAFSLKEQLRASVKSGGSSHNSLEEFVHFIRTL</sequence>
<evidence type="ECO:0000256" key="3">
    <source>
        <dbReference type="ARBA" id="ARBA00022679"/>
    </source>
</evidence>
<dbReference type="FunFam" id="3.40.50.2000:FF:000151">
    <property type="entry name" value="UDP-glycosyltransferase 76E9"/>
    <property type="match status" value="1"/>
</dbReference>
<evidence type="ECO:0000256" key="1">
    <source>
        <dbReference type="ARBA" id="ARBA00009995"/>
    </source>
</evidence>
<evidence type="ECO:0000313" key="6">
    <source>
        <dbReference type="Proteomes" id="UP000434276"/>
    </source>
</evidence>
<gene>
    <name evidence="5" type="ORF">C24_LOCUS14876</name>
</gene>
<dbReference type="GO" id="GO:0080043">
    <property type="term" value="F:quercetin 3-O-glucosyltransferase activity"/>
    <property type="evidence" value="ECO:0007669"/>
    <property type="project" value="UniProtKB-ARBA"/>
</dbReference>
<protein>
    <recommendedName>
        <fullName evidence="4">Glycosyltransferase N-terminal domain-containing protein</fullName>
    </recommendedName>
</protein>
<proteinExistence type="inferred from homology"/>
<evidence type="ECO:0000256" key="2">
    <source>
        <dbReference type="ARBA" id="ARBA00022676"/>
    </source>
</evidence>
<name>A0A5S9XIQ0_ARATH</name>
<keyword evidence="3" id="KW-0808">Transferase</keyword>
<dbReference type="SUPFAM" id="SSF53756">
    <property type="entry name" value="UDP-Glycosyltransferase/glycogen phosphorylase"/>
    <property type="match status" value="1"/>
</dbReference>
<dbReference type="EMBL" id="CACSHJ010000089">
    <property type="protein sequence ID" value="CAA0384694.1"/>
    <property type="molecule type" value="Genomic_DNA"/>
</dbReference>
<comment type="similarity">
    <text evidence="1">Belongs to the UDP-glycosyltransferase family.</text>
</comment>
<dbReference type="InterPro" id="IPR058980">
    <property type="entry name" value="Glyco_transf_N"/>
</dbReference>